<gene>
    <name evidence="6" type="ORF">FB475_1896</name>
</gene>
<evidence type="ECO:0000256" key="4">
    <source>
        <dbReference type="ARBA" id="ARBA00023033"/>
    </source>
</evidence>
<dbReference type="Gene3D" id="3.40.50.300">
    <property type="entry name" value="P-loop containing nucleotide triphosphate hydrolases"/>
    <property type="match status" value="1"/>
</dbReference>
<evidence type="ECO:0000259" key="5">
    <source>
        <dbReference type="Pfam" id="PF00296"/>
    </source>
</evidence>
<evidence type="ECO:0000256" key="3">
    <source>
        <dbReference type="ARBA" id="ARBA00023002"/>
    </source>
</evidence>
<keyword evidence="4" id="KW-0503">Monooxygenase</keyword>
<dbReference type="Gene3D" id="3.20.20.30">
    <property type="entry name" value="Luciferase-like domain"/>
    <property type="match status" value="1"/>
</dbReference>
<keyword evidence="7" id="KW-1185">Reference proteome</keyword>
<dbReference type="Pfam" id="PF00296">
    <property type="entry name" value="Bac_luciferase"/>
    <property type="match status" value="1"/>
</dbReference>
<dbReference type="InterPro" id="IPR027417">
    <property type="entry name" value="P-loop_NTPase"/>
</dbReference>
<proteinExistence type="predicted"/>
<keyword evidence="3" id="KW-0560">Oxidoreductase</keyword>
<keyword evidence="2" id="KW-0288">FMN</keyword>
<evidence type="ECO:0000313" key="7">
    <source>
        <dbReference type="Proteomes" id="UP000316298"/>
    </source>
</evidence>
<dbReference type="SUPFAM" id="SSF51679">
    <property type="entry name" value="Bacterial luciferase-like"/>
    <property type="match status" value="1"/>
</dbReference>
<feature type="domain" description="Luciferase-like" evidence="5">
    <location>
        <begin position="210"/>
        <end position="428"/>
    </location>
</feature>
<evidence type="ECO:0000256" key="1">
    <source>
        <dbReference type="ARBA" id="ARBA00022630"/>
    </source>
</evidence>
<name>A0A542EQX5_9ACTN</name>
<organism evidence="6 7">
    <name type="scientific">Kribbella jejuensis</name>
    <dbReference type="NCBI Taxonomy" id="236068"/>
    <lineage>
        <taxon>Bacteria</taxon>
        <taxon>Bacillati</taxon>
        <taxon>Actinomycetota</taxon>
        <taxon>Actinomycetes</taxon>
        <taxon>Propionibacteriales</taxon>
        <taxon>Kribbellaceae</taxon>
        <taxon>Kribbella</taxon>
    </lineage>
</organism>
<dbReference type="PANTHER" id="PTHR42847">
    <property type="entry name" value="ALKANESULFONATE MONOOXYGENASE"/>
    <property type="match status" value="1"/>
</dbReference>
<dbReference type="GO" id="GO:0008726">
    <property type="term" value="F:alkanesulfonate monooxygenase activity"/>
    <property type="evidence" value="ECO:0007669"/>
    <property type="project" value="TreeGrafter"/>
</dbReference>
<evidence type="ECO:0000256" key="2">
    <source>
        <dbReference type="ARBA" id="ARBA00022643"/>
    </source>
</evidence>
<keyword evidence="1" id="KW-0285">Flavoprotein</keyword>
<evidence type="ECO:0000313" key="6">
    <source>
        <dbReference type="EMBL" id="TQJ17768.1"/>
    </source>
</evidence>
<dbReference type="OrthoDB" id="143323at2"/>
<dbReference type="EMBL" id="VFMM01000001">
    <property type="protein sequence ID" value="TQJ17768.1"/>
    <property type="molecule type" value="Genomic_DNA"/>
</dbReference>
<dbReference type="SUPFAM" id="SSF52540">
    <property type="entry name" value="P-loop containing nucleoside triphosphate hydrolases"/>
    <property type="match status" value="1"/>
</dbReference>
<dbReference type="Pfam" id="PF13671">
    <property type="entry name" value="AAA_33"/>
    <property type="match status" value="1"/>
</dbReference>
<sequence length="493" mass="53496">MAGQTAGVSELKLPSPCLVVLVGPGASGKSTWATEHFAPELIVSSDRLRALVGSGEDDIAASADAFALLDVVVEQRIGRQLTTVVDTLGLDGERRARWLGLARARGMACVAVGFDTPADECRRRNRSRSSKRIPADVLTSQLRAWRSVKEELAREGYDDVLEPAAARVVPNVFVESNAAQARQSEAPVGLRFGLQLGSYTQPAGRAGLAAWVREVAGRAEAAGFDAIYVMDHFRQIPQVGRAWEDFLESWTTLGYLAACTTRVRLGTLVSGITYRNVAHLGKIAATLDVLSGGRAVCGVGLAWFEAEHKAYGWPFPAVNERYALLEDALQLLPVLWGPGNKPFHGKVLDVPDTTCYPRPLRDHLPLLVGGSGRRTLRLAGRYADAVNVFGDTVAVRNHTAYLRRTTTRPVEVTHLSTTLVGKDRSHLDQLIRTLRPRNVNPEKYAATVNAGTVDDQIGRFRQLSEAGVTEVILSLPDLDTIDAVAHVISAFRV</sequence>
<dbReference type="InterPro" id="IPR050172">
    <property type="entry name" value="SsuD_RutA_monooxygenase"/>
</dbReference>
<dbReference type="PANTHER" id="PTHR42847:SF8">
    <property type="entry name" value="CONSERVED PROTEIN"/>
    <property type="match status" value="1"/>
</dbReference>
<protein>
    <submittedName>
        <fullName evidence="6">AAA domain-containing protein</fullName>
    </submittedName>
</protein>
<dbReference type="Proteomes" id="UP000316298">
    <property type="component" value="Unassembled WGS sequence"/>
</dbReference>
<comment type="caution">
    <text evidence="6">The sequence shown here is derived from an EMBL/GenBank/DDBJ whole genome shotgun (WGS) entry which is preliminary data.</text>
</comment>
<dbReference type="GO" id="GO:0046306">
    <property type="term" value="P:alkanesulfonate catabolic process"/>
    <property type="evidence" value="ECO:0007669"/>
    <property type="project" value="TreeGrafter"/>
</dbReference>
<dbReference type="InterPro" id="IPR011251">
    <property type="entry name" value="Luciferase-like_dom"/>
</dbReference>
<reference evidence="6 7" key="1">
    <citation type="submission" date="2019-06" db="EMBL/GenBank/DDBJ databases">
        <title>Sequencing the genomes of 1000 actinobacteria strains.</title>
        <authorList>
            <person name="Klenk H.-P."/>
        </authorList>
    </citation>
    <scope>NUCLEOTIDE SEQUENCE [LARGE SCALE GENOMIC DNA]</scope>
    <source>
        <strain evidence="6 7">DSM 17305</strain>
    </source>
</reference>
<dbReference type="InterPro" id="IPR036661">
    <property type="entry name" value="Luciferase-like_sf"/>
</dbReference>
<accession>A0A542EQX5</accession>
<dbReference type="AlphaFoldDB" id="A0A542EQX5"/>